<organism evidence="1 2">
    <name type="scientific">Saguinus oedipus</name>
    <name type="common">Cotton-top tamarin</name>
    <name type="synonym">Oedipomidas oedipus</name>
    <dbReference type="NCBI Taxonomy" id="9490"/>
    <lineage>
        <taxon>Eukaryota</taxon>
        <taxon>Metazoa</taxon>
        <taxon>Chordata</taxon>
        <taxon>Craniata</taxon>
        <taxon>Vertebrata</taxon>
        <taxon>Euteleostomi</taxon>
        <taxon>Mammalia</taxon>
        <taxon>Eutheria</taxon>
        <taxon>Euarchontoglires</taxon>
        <taxon>Primates</taxon>
        <taxon>Haplorrhini</taxon>
        <taxon>Platyrrhini</taxon>
        <taxon>Cebidae</taxon>
        <taxon>Callitrichinae</taxon>
        <taxon>Saguinus</taxon>
    </lineage>
</organism>
<dbReference type="Proteomes" id="UP001266305">
    <property type="component" value="Unassembled WGS sequence"/>
</dbReference>
<evidence type="ECO:0000313" key="1">
    <source>
        <dbReference type="EMBL" id="KAK2106072.1"/>
    </source>
</evidence>
<reference evidence="1 2" key="1">
    <citation type="submission" date="2023-05" db="EMBL/GenBank/DDBJ databases">
        <title>B98-5 Cell Line De Novo Hybrid Assembly: An Optical Mapping Approach.</title>
        <authorList>
            <person name="Kananen K."/>
            <person name="Auerbach J.A."/>
            <person name="Kautto E."/>
            <person name="Blachly J.S."/>
        </authorList>
    </citation>
    <scope>NUCLEOTIDE SEQUENCE [LARGE SCALE GENOMIC DNA]</scope>
    <source>
        <strain evidence="1">B95-8</strain>
        <tissue evidence="1">Cell line</tissue>
    </source>
</reference>
<comment type="caution">
    <text evidence="1">The sequence shown here is derived from an EMBL/GenBank/DDBJ whole genome shotgun (WGS) entry which is preliminary data.</text>
</comment>
<sequence length="126" mass="14436">MTNEASRHSEEAKLRKAMKTIQAHANQGPNIQNLSSLSGCHIICPETKRVGQDHSMARAGHQPKEVMGMFTLFFFLHNIHSGWLQYTQNHGTKKASRHILPNLAAYSMLYKYSSFVRCKQPLRQQR</sequence>
<keyword evidence="2" id="KW-1185">Reference proteome</keyword>
<name>A0ABQ9VCJ6_SAGOE</name>
<gene>
    <name evidence="1" type="ORF">P7K49_015586</name>
</gene>
<evidence type="ECO:0000313" key="2">
    <source>
        <dbReference type="Proteomes" id="UP001266305"/>
    </source>
</evidence>
<protein>
    <submittedName>
        <fullName evidence="1">Uncharacterized protein</fullName>
    </submittedName>
</protein>
<dbReference type="EMBL" id="JASSZA010000007">
    <property type="protein sequence ID" value="KAK2106072.1"/>
    <property type="molecule type" value="Genomic_DNA"/>
</dbReference>
<proteinExistence type="predicted"/>
<accession>A0ABQ9VCJ6</accession>